<evidence type="ECO:0000259" key="1">
    <source>
        <dbReference type="Pfam" id="PF01593"/>
    </source>
</evidence>
<organism evidence="2 3">
    <name type="scientific">Volvox africanus</name>
    <dbReference type="NCBI Taxonomy" id="51714"/>
    <lineage>
        <taxon>Eukaryota</taxon>
        <taxon>Viridiplantae</taxon>
        <taxon>Chlorophyta</taxon>
        <taxon>core chlorophytes</taxon>
        <taxon>Chlorophyceae</taxon>
        <taxon>CS clade</taxon>
        <taxon>Chlamydomonadales</taxon>
        <taxon>Volvocaceae</taxon>
        <taxon>Volvox</taxon>
    </lineage>
</organism>
<dbReference type="Proteomes" id="UP001165090">
    <property type="component" value="Unassembled WGS sequence"/>
</dbReference>
<dbReference type="Gene3D" id="3.50.50.60">
    <property type="entry name" value="FAD/NAD(P)-binding domain"/>
    <property type="match status" value="1"/>
</dbReference>
<dbReference type="Gene3D" id="1.10.405.10">
    <property type="entry name" value="Guanine Nucleotide Dissociation Inhibitor, domain 1"/>
    <property type="match status" value="1"/>
</dbReference>
<evidence type="ECO:0000313" key="2">
    <source>
        <dbReference type="EMBL" id="GLI64947.1"/>
    </source>
</evidence>
<keyword evidence="3" id="KW-1185">Reference proteome</keyword>
<reference evidence="2 3" key="1">
    <citation type="journal article" date="2023" name="IScience">
        <title>Expanded male sex-determining region conserved during the evolution of homothallism in the green alga Volvox.</title>
        <authorList>
            <person name="Yamamoto K."/>
            <person name="Matsuzaki R."/>
            <person name="Mahakham W."/>
            <person name="Heman W."/>
            <person name="Sekimoto H."/>
            <person name="Kawachi M."/>
            <person name="Minakuchi Y."/>
            <person name="Toyoda A."/>
            <person name="Nozaki H."/>
        </authorList>
    </citation>
    <scope>NUCLEOTIDE SEQUENCE [LARGE SCALE GENOMIC DNA]</scope>
    <source>
        <strain evidence="2 3">NIES-4468</strain>
    </source>
</reference>
<dbReference type="EMBL" id="BSDZ01000021">
    <property type="protein sequence ID" value="GLI64947.1"/>
    <property type="molecule type" value="Genomic_DNA"/>
</dbReference>
<dbReference type="PANTHER" id="PTHR42923:SF46">
    <property type="entry name" value="AMINE OXIDASE"/>
    <property type="match status" value="1"/>
</dbReference>
<dbReference type="Gene3D" id="3.90.660.10">
    <property type="match status" value="1"/>
</dbReference>
<dbReference type="InterPro" id="IPR050464">
    <property type="entry name" value="Zeta_carotene_desat/Oxidored"/>
</dbReference>
<name>A0ABQ5S4X6_9CHLO</name>
<dbReference type="Pfam" id="PF01593">
    <property type="entry name" value="Amino_oxidase"/>
    <property type="match status" value="1"/>
</dbReference>
<dbReference type="InterPro" id="IPR036188">
    <property type="entry name" value="FAD/NAD-bd_sf"/>
</dbReference>
<sequence length="577" mass="61873">MFIKMRRVGWNEAIRSAKPTRPFFHVHALVTASDSSSPPSQKYNSPRKPKVVVIGGGWAGFGSAHALQQAGADVVVLDAATNPGGLAASWKSAGGRTVEPGIKGFWYQYANIFSLLDSLNVQNAFTPFTQSSFYTPAGLQVRSPILQEQPRLPTPLGSFVYTAPYFTSLPLADRLTALPLVGPLLEYASDQDAYDAYDKVSALELFRSAGVSRRLYDEFLEPMLLVTLFAPGHKLSAAAALDALYYFALAHQPDFDTRWCRGSVSERILTPFADHLRSRGVVLLGGRQVLGLKEVPDATTGRQGRLLVTAPGGGTEEWVADAFVFAVGVCAMQRIVAASEPLAASPFFAAFSNLAASDVAAVRLWLDRRLRPATPSNVLVRFDPGVGSTLFHLSELQDEYGSDPSTSVVEADFYHAASLLPLSDEDLVDKVVEKMLPAVDPGAIRPRVLDQSVLRFRGAVSLFSPGCAAHMPTVQTPYDGIFMAGDWVRQGPGTHAAKGLCQEKAYVTGLQAGNQAAQAVGLRPNAVVLPGEADETHIAAGREAVRRLRAAAGRLGSNLGRLPGLPSRALGGFTLMR</sequence>
<dbReference type="InterPro" id="IPR002937">
    <property type="entry name" value="Amino_oxidase"/>
</dbReference>
<dbReference type="PANTHER" id="PTHR42923">
    <property type="entry name" value="PROTOPORPHYRINOGEN OXIDASE"/>
    <property type="match status" value="1"/>
</dbReference>
<accession>A0ABQ5S4X6</accession>
<evidence type="ECO:0000313" key="3">
    <source>
        <dbReference type="Proteomes" id="UP001165090"/>
    </source>
</evidence>
<dbReference type="SUPFAM" id="SSF51905">
    <property type="entry name" value="FAD/NAD(P)-binding domain"/>
    <property type="match status" value="1"/>
</dbReference>
<comment type="caution">
    <text evidence="2">The sequence shown here is derived from an EMBL/GenBank/DDBJ whole genome shotgun (WGS) entry which is preliminary data.</text>
</comment>
<gene>
    <name evidence="2" type="ORF">VaNZ11_008350</name>
</gene>
<feature type="domain" description="Amine oxidase" evidence="1">
    <location>
        <begin position="63"/>
        <end position="494"/>
    </location>
</feature>
<protein>
    <recommendedName>
        <fullName evidence="1">Amine oxidase domain-containing protein</fullName>
    </recommendedName>
</protein>
<proteinExistence type="predicted"/>